<organism evidence="2 3">
    <name type="scientific">Sphingobacterium lactis</name>
    <dbReference type="NCBI Taxonomy" id="797291"/>
    <lineage>
        <taxon>Bacteria</taxon>
        <taxon>Pseudomonadati</taxon>
        <taxon>Bacteroidota</taxon>
        <taxon>Sphingobacteriia</taxon>
        <taxon>Sphingobacteriales</taxon>
        <taxon>Sphingobacteriaceae</taxon>
        <taxon>Sphingobacterium</taxon>
    </lineage>
</organism>
<dbReference type="PROSITE" id="PS51257">
    <property type="entry name" value="PROKAR_LIPOPROTEIN"/>
    <property type="match status" value="1"/>
</dbReference>
<reference evidence="3" key="1">
    <citation type="submission" date="2016-10" db="EMBL/GenBank/DDBJ databases">
        <authorList>
            <person name="Varghese N."/>
            <person name="Submissions S."/>
        </authorList>
    </citation>
    <scope>NUCLEOTIDE SEQUENCE [LARGE SCALE GENOMIC DNA]</scope>
    <source>
        <strain evidence="3">DSM 22361</strain>
    </source>
</reference>
<dbReference type="AlphaFoldDB" id="A0A1H6AW76"/>
<evidence type="ECO:0000313" key="2">
    <source>
        <dbReference type="EMBL" id="SEG52871.1"/>
    </source>
</evidence>
<accession>A0A1H6AW76</accession>
<evidence type="ECO:0008006" key="4">
    <source>
        <dbReference type="Google" id="ProtNLM"/>
    </source>
</evidence>
<dbReference type="OrthoDB" id="975117at2"/>
<proteinExistence type="predicted"/>
<protein>
    <recommendedName>
        <fullName evidence="4">SusE outer membrane protein</fullName>
    </recommendedName>
</protein>
<dbReference type="GO" id="GO:2001070">
    <property type="term" value="F:starch binding"/>
    <property type="evidence" value="ECO:0007669"/>
    <property type="project" value="InterPro"/>
</dbReference>
<dbReference type="EMBL" id="FNUT01000009">
    <property type="protein sequence ID" value="SEG52871.1"/>
    <property type="molecule type" value="Genomic_DNA"/>
</dbReference>
<keyword evidence="1" id="KW-0732">Signal</keyword>
<sequence>MKLKFKHIMLLMLSVGILGFQACKKVEHGIDDQIVSINEGTASSVQVGKPLSVGFLSNNVTNFTFSIVKAEGGDALFTQEMTFPGDSTIIEREFDLQSDASWVGEALLKITYQAGGQTVEKTKPITFLESNPVMYIVGGSIGAGWEPTLAVPMQLYDAESKVKFQTFQYITVDGSGFKFLPTNINWEDGYGKGATAGSLLQSNDAGNVEVAADGFYRVRMDAEKLTYELLKTTWGIIGSATAGDWNTDTPMTFAGGKGTYTWKITTALIPGELKFRANNDWGINFGGTLDNLVHDGPNLKIDAAGTYDIELNLLPTGYTAKITKK</sequence>
<feature type="signal peptide" evidence="1">
    <location>
        <begin position="1"/>
        <end position="22"/>
    </location>
</feature>
<dbReference type="Proteomes" id="UP000236731">
    <property type="component" value="Unassembled WGS sequence"/>
</dbReference>
<name>A0A1H6AW76_9SPHI</name>
<feature type="chain" id="PRO_5009293083" description="SusE outer membrane protein" evidence="1">
    <location>
        <begin position="23"/>
        <end position="325"/>
    </location>
</feature>
<dbReference type="CDD" id="cd12956">
    <property type="entry name" value="CBM_SusE-F_like"/>
    <property type="match status" value="1"/>
</dbReference>
<gene>
    <name evidence="2" type="ORF">SAMN05421877_10917</name>
</gene>
<dbReference type="GO" id="GO:0019867">
    <property type="term" value="C:outer membrane"/>
    <property type="evidence" value="ECO:0007669"/>
    <property type="project" value="InterPro"/>
</dbReference>
<dbReference type="RefSeq" id="WP_160003768.1">
    <property type="nucleotide sequence ID" value="NZ_CP049246.1"/>
</dbReference>
<keyword evidence="3" id="KW-1185">Reference proteome</keyword>
<dbReference type="Gene3D" id="2.60.40.3620">
    <property type="match status" value="2"/>
</dbReference>
<evidence type="ECO:0000256" key="1">
    <source>
        <dbReference type="SAM" id="SignalP"/>
    </source>
</evidence>
<evidence type="ECO:0000313" key="3">
    <source>
        <dbReference type="Proteomes" id="UP000236731"/>
    </source>
</evidence>